<dbReference type="Gene3D" id="3.40.630.30">
    <property type="match status" value="1"/>
</dbReference>
<gene>
    <name evidence="2" type="primary">Naa80</name>
    <name evidence="2" type="ORF">Bhyg_10070</name>
</gene>
<dbReference type="InterPro" id="IPR039840">
    <property type="entry name" value="NAA80"/>
</dbReference>
<dbReference type="InterPro" id="IPR016181">
    <property type="entry name" value="Acyl_CoA_acyltransferase"/>
</dbReference>
<dbReference type="GO" id="GO:1905502">
    <property type="term" value="F:acetyl-CoA binding"/>
    <property type="evidence" value="ECO:0007669"/>
    <property type="project" value="TreeGrafter"/>
</dbReference>
<dbReference type="PANTHER" id="PTHR13538">
    <property type="entry name" value="N-ACETYLTRANSFERASE 6"/>
    <property type="match status" value="1"/>
</dbReference>
<dbReference type="PANTHER" id="PTHR13538:SF4">
    <property type="entry name" value="N-ALPHA-ACETYLTRANSFERASE 80"/>
    <property type="match status" value="1"/>
</dbReference>
<dbReference type="OrthoDB" id="329272at2759"/>
<evidence type="ECO:0000313" key="2">
    <source>
        <dbReference type="EMBL" id="KAJ6637340.1"/>
    </source>
</evidence>
<name>A0A9Q0MUH8_9DIPT</name>
<keyword evidence="3" id="KW-1185">Reference proteome</keyword>
<dbReference type="GO" id="GO:0008080">
    <property type="term" value="F:N-acetyltransferase activity"/>
    <property type="evidence" value="ECO:0007669"/>
    <property type="project" value="InterPro"/>
</dbReference>
<dbReference type="InterPro" id="IPR000182">
    <property type="entry name" value="GNAT_dom"/>
</dbReference>
<dbReference type="Proteomes" id="UP001151699">
    <property type="component" value="Chromosome X"/>
</dbReference>
<proteinExistence type="predicted"/>
<feature type="domain" description="N-acetyltransferase" evidence="1">
    <location>
        <begin position="194"/>
        <end position="350"/>
    </location>
</feature>
<comment type="caution">
    <text evidence="2">The sequence shown here is derived from an EMBL/GenBank/DDBJ whole genome shotgun (WGS) entry which is preliminary data.</text>
</comment>
<evidence type="ECO:0000313" key="3">
    <source>
        <dbReference type="Proteomes" id="UP001151699"/>
    </source>
</evidence>
<dbReference type="FunFam" id="3.40.630.30:FF:000076">
    <property type="entry name" value="Blast:N-acetyltransferase 6"/>
    <property type="match status" value="1"/>
</dbReference>
<dbReference type="GO" id="GO:0005737">
    <property type="term" value="C:cytoplasm"/>
    <property type="evidence" value="ECO:0007669"/>
    <property type="project" value="TreeGrafter"/>
</dbReference>
<dbReference type="Pfam" id="PF00583">
    <property type="entry name" value="Acetyltransf_1"/>
    <property type="match status" value="1"/>
</dbReference>
<dbReference type="EMBL" id="WJQU01000003">
    <property type="protein sequence ID" value="KAJ6637340.1"/>
    <property type="molecule type" value="Genomic_DNA"/>
</dbReference>
<dbReference type="SUPFAM" id="SSF55729">
    <property type="entry name" value="Acyl-CoA N-acyltransferases (Nat)"/>
    <property type="match status" value="1"/>
</dbReference>
<reference evidence="2" key="1">
    <citation type="submission" date="2022-07" db="EMBL/GenBank/DDBJ databases">
        <authorList>
            <person name="Trinca V."/>
            <person name="Uliana J.V.C."/>
            <person name="Torres T.T."/>
            <person name="Ward R.J."/>
            <person name="Monesi N."/>
        </authorList>
    </citation>
    <scope>NUCLEOTIDE SEQUENCE</scope>
    <source>
        <strain evidence="2">HSMRA1968</strain>
        <tissue evidence="2">Whole embryos</tissue>
    </source>
</reference>
<dbReference type="AlphaFoldDB" id="A0A9Q0MUH8"/>
<protein>
    <submittedName>
        <fullName evidence="2">N-alpha-acetyltransferase 80</fullName>
    </submittedName>
</protein>
<accession>A0A9Q0MUH8</accession>
<organism evidence="2 3">
    <name type="scientific">Pseudolycoriella hygida</name>
    <dbReference type="NCBI Taxonomy" id="35572"/>
    <lineage>
        <taxon>Eukaryota</taxon>
        <taxon>Metazoa</taxon>
        <taxon>Ecdysozoa</taxon>
        <taxon>Arthropoda</taxon>
        <taxon>Hexapoda</taxon>
        <taxon>Insecta</taxon>
        <taxon>Pterygota</taxon>
        <taxon>Neoptera</taxon>
        <taxon>Endopterygota</taxon>
        <taxon>Diptera</taxon>
        <taxon>Nematocera</taxon>
        <taxon>Sciaroidea</taxon>
        <taxon>Sciaridae</taxon>
        <taxon>Pseudolycoriella</taxon>
    </lineage>
</organism>
<sequence>MEEIISSEAKRHLDVEINELRKSLVTDGNTGHENTVNVCYAEYFDKKIERIIEIQRQIEKFTRNCCLRKVDLIESMKNVRNTQNEYISNIKKACDYISTEGFLIRKPDGPSAKSFGCSQGTGSQLLQEPYCSDSYIPHKLRYKRNILHIQMMSFSFSTTEYDYSNYNRYKRPLSSQTMVMGYLPVDVSYLGSSYNVVPIHKHPELMSQCCRLINSEWPRSEVARMRSLEASCDNLPTSLVLTKDFNQTVLAHLKLSPIPGRLNTCFIESVVVDKFFRGQGLGKLIMRYAEDYCADFLLLDCLYLSTIDSAGFYEKLLYEKCPPISMYGSRNYHLPSLTNSRKTYMKKRIR</sequence>
<dbReference type="PROSITE" id="PS51186">
    <property type="entry name" value="GNAT"/>
    <property type="match status" value="1"/>
</dbReference>
<evidence type="ECO:0000259" key="1">
    <source>
        <dbReference type="PROSITE" id="PS51186"/>
    </source>
</evidence>
<dbReference type="CDD" id="cd04301">
    <property type="entry name" value="NAT_SF"/>
    <property type="match status" value="1"/>
</dbReference>